<evidence type="ECO:0000259" key="1">
    <source>
        <dbReference type="Pfam" id="PF01979"/>
    </source>
</evidence>
<feature type="domain" description="Amidohydrolase-related" evidence="1">
    <location>
        <begin position="51"/>
        <end position="394"/>
    </location>
</feature>
<dbReference type="SUPFAM" id="SSF51556">
    <property type="entry name" value="Metallo-dependent hydrolases"/>
    <property type="match status" value="1"/>
</dbReference>
<dbReference type="PANTHER" id="PTHR43135:SF3">
    <property type="entry name" value="ALPHA-D-RIBOSE 1-METHYLPHOSPHONATE 5-TRIPHOSPHATE DIPHOSPHATASE"/>
    <property type="match status" value="1"/>
</dbReference>
<evidence type="ECO:0000313" key="2">
    <source>
        <dbReference type="EMBL" id="MFC5748361.1"/>
    </source>
</evidence>
<dbReference type="EMBL" id="JBHSON010000031">
    <property type="protein sequence ID" value="MFC5748361.1"/>
    <property type="molecule type" value="Genomic_DNA"/>
</dbReference>
<gene>
    <name evidence="2" type="ORF">ACFPZN_22295</name>
</gene>
<dbReference type="Proteomes" id="UP001596074">
    <property type="component" value="Unassembled WGS sequence"/>
</dbReference>
<dbReference type="InterPro" id="IPR032466">
    <property type="entry name" value="Metal_Hydrolase"/>
</dbReference>
<dbReference type="InterPro" id="IPR006680">
    <property type="entry name" value="Amidohydro-rel"/>
</dbReference>
<dbReference type="InterPro" id="IPR011059">
    <property type="entry name" value="Metal-dep_hydrolase_composite"/>
</dbReference>
<reference evidence="3" key="1">
    <citation type="journal article" date="2019" name="Int. J. Syst. Evol. Microbiol.">
        <title>The Global Catalogue of Microorganisms (GCM) 10K type strain sequencing project: providing services to taxonomists for standard genome sequencing and annotation.</title>
        <authorList>
            <consortium name="The Broad Institute Genomics Platform"/>
            <consortium name="The Broad Institute Genome Sequencing Center for Infectious Disease"/>
            <person name="Wu L."/>
            <person name="Ma J."/>
        </authorList>
    </citation>
    <scope>NUCLEOTIDE SEQUENCE [LARGE SCALE GENOMIC DNA]</scope>
    <source>
        <strain evidence="3">KCTC 42087</strain>
    </source>
</reference>
<dbReference type="PANTHER" id="PTHR43135">
    <property type="entry name" value="ALPHA-D-RIBOSE 1-METHYLPHOSPHONATE 5-TRIPHOSPHATE DIPHOSPHATASE"/>
    <property type="match status" value="1"/>
</dbReference>
<dbReference type="RefSeq" id="WP_378284019.1">
    <property type="nucleotide sequence ID" value="NZ_JBHSON010000031.1"/>
</dbReference>
<dbReference type="InterPro" id="IPR057744">
    <property type="entry name" value="OTAase-like"/>
</dbReference>
<protein>
    <submittedName>
        <fullName evidence="2">Amidohydrolase family protein</fullName>
    </submittedName>
</protein>
<keyword evidence="3" id="KW-1185">Reference proteome</keyword>
<dbReference type="CDD" id="cd01299">
    <property type="entry name" value="Met_dep_hydrolase_A"/>
    <property type="match status" value="1"/>
</dbReference>
<evidence type="ECO:0000313" key="3">
    <source>
        <dbReference type="Proteomes" id="UP001596074"/>
    </source>
</evidence>
<sequence>MTALTITDALIFDGWSAELREGSLHVHDGVITEIGDRVTRAERVIEARGRTVLPGLIDAHFHAYGISLNSLEFDGAPLSYLALAGARRLGRALRRGFTTVRDVAGGDPGLAKAIATGLIAAPRYLYTGPALSQTGGHGDGRPADLEICLCAQHMNEVVDGVDPLRVAVRERFRRGAHAIKIMTSGGVVSPTDPIRQPQYSPEEIQAVTGEAARRGGYVAAHSYSPESIRHSLVNGVRSIEHGNLLDEPTAELMAQYNAYLVPTLATYDAMNRRADEVGLSAVGRGKNQEVLHAGQHAVELAHRAGVPVGFGTDLMGDLEDDQLSGLRLQTEAAGALACLRSATSVNASLINRADLGRIEIGARADLLIVPGNPLETPEVLWDVDGPRQVVQSGVPVEQNA</sequence>
<dbReference type="InterPro" id="IPR051781">
    <property type="entry name" value="Metallo-dep_Hydrolase"/>
</dbReference>
<dbReference type="Gene3D" id="3.20.20.140">
    <property type="entry name" value="Metal-dependent hydrolases"/>
    <property type="match status" value="1"/>
</dbReference>
<proteinExistence type="predicted"/>
<accession>A0ABW0ZZL1</accession>
<dbReference type="SUPFAM" id="SSF51338">
    <property type="entry name" value="Composite domain of metallo-dependent hydrolases"/>
    <property type="match status" value="1"/>
</dbReference>
<dbReference type="Gene3D" id="2.30.40.10">
    <property type="entry name" value="Urease, subunit C, domain 1"/>
    <property type="match status" value="1"/>
</dbReference>
<comment type="caution">
    <text evidence="2">The sequence shown here is derived from an EMBL/GenBank/DDBJ whole genome shotgun (WGS) entry which is preliminary data.</text>
</comment>
<dbReference type="Pfam" id="PF01979">
    <property type="entry name" value="Amidohydro_1"/>
    <property type="match status" value="1"/>
</dbReference>
<organism evidence="2 3">
    <name type="scientific">Actinomadura rugatobispora</name>
    <dbReference type="NCBI Taxonomy" id="1994"/>
    <lineage>
        <taxon>Bacteria</taxon>
        <taxon>Bacillati</taxon>
        <taxon>Actinomycetota</taxon>
        <taxon>Actinomycetes</taxon>
        <taxon>Streptosporangiales</taxon>
        <taxon>Thermomonosporaceae</taxon>
        <taxon>Actinomadura</taxon>
    </lineage>
</organism>
<name>A0ABW0ZZL1_9ACTN</name>